<proteinExistence type="predicted"/>
<gene>
    <name evidence="1" type="ORF">M378DRAFT_163604</name>
</gene>
<evidence type="ECO:0000313" key="1">
    <source>
        <dbReference type="EMBL" id="KIL64125.1"/>
    </source>
</evidence>
<dbReference type="EMBL" id="KN818252">
    <property type="protein sequence ID" value="KIL64125.1"/>
    <property type="molecule type" value="Genomic_DNA"/>
</dbReference>
<dbReference type="AlphaFoldDB" id="A0A0C2SLS2"/>
<name>A0A0C2SLS2_AMAMK</name>
<evidence type="ECO:0000313" key="2">
    <source>
        <dbReference type="Proteomes" id="UP000054549"/>
    </source>
</evidence>
<protein>
    <submittedName>
        <fullName evidence="1">Uncharacterized protein</fullName>
    </submittedName>
</protein>
<reference evidence="1 2" key="1">
    <citation type="submission" date="2014-04" db="EMBL/GenBank/DDBJ databases">
        <title>Evolutionary Origins and Diversification of the Mycorrhizal Mutualists.</title>
        <authorList>
            <consortium name="DOE Joint Genome Institute"/>
            <consortium name="Mycorrhizal Genomics Consortium"/>
            <person name="Kohler A."/>
            <person name="Kuo A."/>
            <person name="Nagy L.G."/>
            <person name="Floudas D."/>
            <person name="Copeland A."/>
            <person name="Barry K.W."/>
            <person name="Cichocki N."/>
            <person name="Veneault-Fourrey C."/>
            <person name="LaButti K."/>
            <person name="Lindquist E.A."/>
            <person name="Lipzen A."/>
            <person name="Lundell T."/>
            <person name="Morin E."/>
            <person name="Murat C."/>
            <person name="Riley R."/>
            <person name="Ohm R."/>
            <person name="Sun H."/>
            <person name="Tunlid A."/>
            <person name="Henrissat B."/>
            <person name="Grigoriev I.V."/>
            <person name="Hibbett D.S."/>
            <person name="Martin F."/>
        </authorList>
    </citation>
    <scope>NUCLEOTIDE SEQUENCE [LARGE SCALE GENOMIC DNA]</scope>
    <source>
        <strain evidence="1 2">Koide BX008</strain>
    </source>
</reference>
<organism evidence="1 2">
    <name type="scientific">Amanita muscaria (strain Koide BX008)</name>
    <dbReference type="NCBI Taxonomy" id="946122"/>
    <lineage>
        <taxon>Eukaryota</taxon>
        <taxon>Fungi</taxon>
        <taxon>Dikarya</taxon>
        <taxon>Basidiomycota</taxon>
        <taxon>Agaricomycotina</taxon>
        <taxon>Agaricomycetes</taxon>
        <taxon>Agaricomycetidae</taxon>
        <taxon>Agaricales</taxon>
        <taxon>Pluteineae</taxon>
        <taxon>Amanitaceae</taxon>
        <taxon>Amanita</taxon>
    </lineage>
</organism>
<dbReference type="Proteomes" id="UP000054549">
    <property type="component" value="Unassembled WGS sequence"/>
</dbReference>
<accession>A0A0C2SLS2</accession>
<sequence length="60" mass="6344">MHSAPCFGLHPTDLAKALQGKLDLGGEDDGSGPYSLLFRAEGSNLLKGLRLTSWRCSAAL</sequence>
<dbReference type="HOGENOM" id="CLU_2941255_0_0_1"/>
<dbReference type="InParanoid" id="A0A0C2SLS2"/>
<keyword evidence="2" id="KW-1185">Reference proteome</keyword>